<gene>
    <name evidence="1" type="ORF">ACFOGI_13900</name>
</gene>
<evidence type="ECO:0000313" key="2">
    <source>
        <dbReference type="Proteomes" id="UP001595279"/>
    </source>
</evidence>
<reference evidence="2" key="1">
    <citation type="journal article" date="2019" name="Int. J. Syst. Evol. Microbiol.">
        <title>The Global Catalogue of Microorganisms (GCM) 10K type strain sequencing project: providing services to taxonomists for standard genome sequencing and annotation.</title>
        <authorList>
            <consortium name="The Broad Institute Genomics Platform"/>
            <consortium name="The Broad Institute Genome Sequencing Center for Infectious Disease"/>
            <person name="Wu L."/>
            <person name="Ma J."/>
        </authorList>
    </citation>
    <scope>NUCLEOTIDE SEQUENCE [LARGE SCALE GENOMIC DNA]</scope>
    <source>
        <strain evidence="2">KCTC 13128</strain>
    </source>
</reference>
<proteinExistence type="predicted"/>
<dbReference type="Gene3D" id="3.40.30.10">
    <property type="entry name" value="Glutaredoxin"/>
    <property type="match status" value="1"/>
</dbReference>
<comment type="caution">
    <text evidence="1">The sequence shown here is derived from an EMBL/GenBank/DDBJ whole genome shotgun (WGS) entry which is preliminary data.</text>
</comment>
<dbReference type="InterPro" id="IPR008554">
    <property type="entry name" value="Glutaredoxin-like"/>
</dbReference>
<dbReference type="RefSeq" id="WP_390273766.1">
    <property type="nucleotide sequence ID" value="NZ_JBHRSA010000049.1"/>
</dbReference>
<accession>A0ABV7CY78</accession>
<evidence type="ECO:0000313" key="1">
    <source>
        <dbReference type="EMBL" id="MFC3041337.1"/>
    </source>
</evidence>
<protein>
    <submittedName>
        <fullName evidence="1">Glutaredoxin family protein</fullName>
    </submittedName>
</protein>
<name>A0ABV7CY78_9BACI</name>
<dbReference type="InterPro" id="IPR052565">
    <property type="entry name" value="Glutaredoxin-like_YDR286C"/>
</dbReference>
<dbReference type="InterPro" id="IPR036249">
    <property type="entry name" value="Thioredoxin-like_sf"/>
</dbReference>
<keyword evidence="2" id="KW-1185">Reference proteome</keyword>
<dbReference type="PANTHER" id="PTHR33558">
    <property type="entry name" value="GLUTAREDOXIN-LIKE PROTEIN C5ORF63 HOMOLOG"/>
    <property type="match status" value="1"/>
</dbReference>
<sequence>MKVIIYSKSHCPLCDEAKALVSLFQGDYPIELQERDIHAHDGWLEKYQLEIPVIEVDGKQLNCEQISYENLEKLFSQTHVEDE</sequence>
<organism evidence="1 2">
    <name type="scientific">Virgibacillus xinjiangensis</name>
    <dbReference type="NCBI Taxonomy" id="393090"/>
    <lineage>
        <taxon>Bacteria</taxon>
        <taxon>Bacillati</taxon>
        <taxon>Bacillota</taxon>
        <taxon>Bacilli</taxon>
        <taxon>Bacillales</taxon>
        <taxon>Bacillaceae</taxon>
        <taxon>Virgibacillus</taxon>
    </lineage>
</organism>
<dbReference type="EMBL" id="JBHRSA010000049">
    <property type="protein sequence ID" value="MFC3041337.1"/>
    <property type="molecule type" value="Genomic_DNA"/>
</dbReference>
<dbReference type="Pfam" id="PF05768">
    <property type="entry name" value="Glrx-like"/>
    <property type="match status" value="1"/>
</dbReference>
<dbReference type="PANTHER" id="PTHR33558:SF1">
    <property type="entry name" value="GLUTAREDOXIN-LIKE PROTEIN C5ORF63 HOMOLOG"/>
    <property type="match status" value="1"/>
</dbReference>
<dbReference type="SUPFAM" id="SSF52833">
    <property type="entry name" value="Thioredoxin-like"/>
    <property type="match status" value="1"/>
</dbReference>
<dbReference type="Proteomes" id="UP001595279">
    <property type="component" value="Unassembled WGS sequence"/>
</dbReference>